<proteinExistence type="inferred from homology"/>
<evidence type="ECO:0000256" key="5">
    <source>
        <dbReference type="ARBA" id="ARBA00023204"/>
    </source>
</evidence>
<dbReference type="Gene3D" id="1.10.150.20">
    <property type="entry name" value="5' to 3' exonuclease, C-terminal subdomain"/>
    <property type="match status" value="1"/>
</dbReference>
<accession>A0A554S6Y9</accession>
<comment type="caution">
    <text evidence="6">Lacks conserved residue(s) required for the propagation of feature annotation.</text>
</comment>
<keyword evidence="1 6" id="KW-0963">Cytoplasm</keyword>
<dbReference type="SUPFAM" id="SSF50249">
    <property type="entry name" value="Nucleic acid-binding proteins"/>
    <property type="match status" value="1"/>
</dbReference>
<dbReference type="InterPro" id="IPR036267">
    <property type="entry name" value="RuvA_C_sf"/>
</dbReference>
<dbReference type="OrthoDB" id="5293449at2"/>
<keyword evidence="9" id="KW-1185">Reference proteome</keyword>
<dbReference type="InterPro" id="IPR013849">
    <property type="entry name" value="DNA_helicase_Holl-junc_RuvA_I"/>
</dbReference>
<dbReference type="SMART" id="SM00278">
    <property type="entry name" value="HhH1"/>
    <property type="match status" value="2"/>
</dbReference>
<feature type="region of interest" description="Domain II" evidence="6">
    <location>
        <begin position="64"/>
        <end position="141"/>
    </location>
</feature>
<evidence type="ECO:0000313" key="9">
    <source>
        <dbReference type="Proteomes" id="UP000316988"/>
    </source>
</evidence>
<name>A0A554S6Y9_9ACTN</name>
<dbReference type="RefSeq" id="WP_143914055.1">
    <property type="nucleotide sequence ID" value="NZ_VLNT01000011.1"/>
</dbReference>
<dbReference type="Pfam" id="PF01330">
    <property type="entry name" value="RuvA_N"/>
    <property type="match status" value="1"/>
</dbReference>
<feature type="domain" description="Helix-hairpin-helix DNA-binding motif class 1" evidence="7">
    <location>
        <begin position="107"/>
        <end position="126"/>
    </location>
</feature>
<keyword evidence="5 6" id="KW-0234">DNA repair</keyword>
<dbReference type="InterPro" id="IPR003583">
    <property type="entry name" value="Hlx-hairpin-Hlx_DNA-bd_motif"/>
</dbReference>
<dbReference type="InterPro" id="IPR011114">
    <property type="entry name" value="RuvA_C"/>
</dbReference>
<comment type="subunit">
    <text evidence="6">Homotetramer. Forms an RuvA(8)-RuvB(12)-Holliday junction (HJ) complex. HJ DNA is sandwiched between 2 RuvA tetramers; dsDNA enters through RuvA and exits via RuvB. An RuvB hexamer assembles on each DNA strand where it exits the tetramer. Each RuvB hexamer is contacted by two RuvA subunits (via domain III) on 2 adjacent RuvB subunits; this complex drives branch migration. In the full resolvosome a probable DNA-RuvA(4)-RuvB(12)-RuvC(2) complex forms which resolves the HJ.</text>
</comment>
<keyword evidence="4 6" id="KW-0233">DNA recombination</keyword>
<comment type="domain">
    <text evidence="6">Has three domains with a flexible linker between the domains II and III and assumes an 'L' shape. Domain III is highly mobile and contacts RuvB.</text>
</comment>
<dbReference type="EMBL" id="VLNT01000011">
    <property type="protein sequence ID" value="TSD62111.1"/>
    <property type="molecule type" value="Genomic_DNA"/>
</dbReference>
<dbReference type="GO" id="GO:0009378">
    <property type="term" value="F:four-way junction helicase activity"/>
    <property type="evidence" value="ECO:0007669"/>
    <property type="project" value="InterPro"/>
</dbReference>
<feature type="region of interest" description="Domain III" evidence="6">
    <location>
        <begin position="149"/>
        <end position="199"/>
    </location>
</feature>
<dbReference type="GO" id="GO:0006281">
    <property type="term" value="P:DNA repair"/>
    <property type="evidence" value="ECO:0007669"/>
    <property type="project" value="UniProtKB-UniRule"/>
</dbReference>
<dbReference type="GO" id="GO:0005737">
    <property type="term" value="C:cytoplasm"/>
    <property type="evidence" value="ECO:0007669"/>
    <property type="project" value="UniProtKB-SubCell"/>
</dbReference>
<dbReference type="GO" id="GO:0006310">
    <property type="term" value="P:DNA recombination"/>
    <property type="evidence" value="ECO:0007669"/>
    <property type="project" value="UniProtKB-UniRule"/>
</dbReference>
<evidence type="ECO:0000256" key="1">
    <source>
        <dbReference type="ARBA" id="ARBA00022490"/>
    </source>
</evidence>
<dbReference type="Gene3D" id="1.10.8.10">
    <property type="entry name" value="DNA helicase RuvA subunit, C-terminal domain"/>
    <property type="match status" value="1"/>
</dbReference>
<dbReference type="Pfam" id="PF14520">
    <property type="entry name" value="HHH_5"/>
    <property type="match status" value="1"/>
</dbReference>
<evidence type="ECO:0000313" key="8">
    <source>
        <dbReference type="EMBL" id="TSD62111.1"/>
    </source>
</evidence>
<dbReference type="InterPro" id="IPR012340">
    <property type="entry name" value="NA-bd_OB-fold"/>
</dbReference>
<organism evidence="8 9">
    <name type="scientific">Aeromicrobium piscarium</name>
    <dbReference type="NCBI Taxonomy" id="2590901"/>
    <lineage>
        <taxon>Bacteria</taxon>
        <taxon>Bacillati</taxon>
        <taxon>Actinomycetota</taxon>
        <taxon>Actinomycetes</taxon>
        <taxon>Propionibacteriales</taxon>
        <taxon>Nocardioidaceae</taxon>
        <taxon>Aeromicrobium</taxon>
    </lineage>
</organism>
<dbReference type="SUPFAM" id="SSF47781">
    <property type="entry name" value="RuvA domain 2-like"/>
    <property type="match status" value="1"/>
</dbReference>
<dbReference type="GO" id="GO:0005524">
    <property type="term" value="F:ATP binding"/>
    <property type="evidence" value="ECO:0007669"/>
    <property type="project" value="InterPro"/>
</dbReference>
<evidence type="ECO:0000256" key="3">
    <source>
        <dbReference type="ARBA" id="ARBA00023125"/>
    </source>
</evidence>
<keyword evidence="3 6" id="KW-0238">DNA-binding</keyword>
<evidence type="ECO:0000256" key="6">
    <source>
        <dbReference type="HAMAP-Rule" id="MF_00031"/>
    </source>
</evidence>
<comment type="subcellular location">
    <subcellularLocation>
        <location evidence="6">Cytoplasm</location>
    </subcellularLocation>
</comment>
<dbReference type="GO" id="GO:0009379">
    <property type="term" value="C:Holliday junction helicase complex"/>
    <property type="evidence" value="ECO:0007669"/>
    <property type="project" value="InterPro"/>
</dbReference>
<keyword evidence="2 6" id="KW-0227">DNA damage</keyword>
<protein>
    <recommendedName>
        <fullName evidence="6">Holliday junction branch migration complex subunit RuvA</fullName>
    </recommendedName>
</protein>
<dbReference type="InterPro" id="IPR000085">
    <property type="entry name" value="RuvA"/>
</dbReference>
<dbReference type="SUPFAM" id="SSF46929">
    <property type="entry name" value="DNA helicase RuvA subunit, C-terminal domain"/>
    <property type="match status" value="1"/>
</dbReference>
<dbReference type="AlphaFoldDB" id="A0A554S6Y9"/>
<dbReference type="Proteomes" id="UP000316988">
    <property type="component" value="Unassembled WGS sequence"/>
</dbReference>
<comment type="caution">
    <text evidence="8">The sequence shown here is derived from an EMBL/GenBank/DDBJ whole genome shotgun (WGS) entry which is preliminary data.</text>
</comment>
<evidence type="ECO:0000256" key="2">
    <source>
        <dbReference type="ARBA" id="ARBA00022763"/>
    </source>
</evidence>
<reference evidence="8 9" key="1">
    <citation type="submission" date="2019-07" db="EMBL/GenBank/DDBJ databases">
        <authorList>
            <person name="Zhao L.H."/>
        </authorList>
    </citation>
    <scope>NUCLEOTIDE SEQUENCE [LARGE SCALE GENOMIC DNA]</scope>
    <source>
        <strain evidence="8 9">Co35</strain>
    </source>
</reference>
<evidence type="ECO:0000259" key="7">
    <source>
        <dbReference type="SMART" id="SM00278"/>
    </source>
</evidence>
<dbReference type="NCBIfam" id="TIGR00084">
    <property type="entry name" value="ruvA"/>
    <property type="match status" value="1"/>
</dbReference>
<evidence type="ECO:0000256" key="4">
    <source>
        <dbReference type="ARBA" id="ARBA00023172"/>
    </source>
</evidence>
<comment type="similarity">
    <text evidence="6">Belongs to the RuvA family.</text>
</comment>
<dbReference type="Pfam" id="PF07499">
    <property type="entry name" value="RuvA_C"/>
    <property type="match status" value="1"/>
</dbReference>
<gene>
    <name evidence="6 8" type="primary">ruvA</name>
    <name evidence="8" type="ORF">FNM00_13420</name>
</gene>
<dbReference type="InterPro" id="IPR010994">
    <property type="entry name" value="RuvA_2-like"/>
</dbReference>
<sequence>MIAHVKGPVAAVTVTSAVIEVGGVGLQVFCTPATIASLRIGQPATLFTSMVVREDSLTIYGFADADGREMFELVQTASGVGPKVAQAMLAVLDPERIRQAIAAGEVSTLTTVPGIGRKGAERIILELKDRVGPVTGASHTAGGGVWRGQVHEALTGLGWSAKDADAAIDATAAELPEGTEPDVSAVLRDALRTLGKGRR</sequence>
<dbReference type="Gene3D" id="2.40.50.140">
    <property type="entry name" value="Nucleic acid-binding proteins"/>
    <property type="match status" value="1"/>
</dbReference>
<dbReference type="GO" id="GO:0000400">
    <property type="term" value="F:four-way junction DNA binding"/>
    <property type="evidence" value="ECO:0007669"/>
    <property type="project" value="UniProtKB-UniRule"/>
</dbReference>
<comment type="function">
    <text evidence="6">The RuvA-RuvB-RuvC complex processes Holliday junction (HJ) DNA during genetic recombination and DNA repair, while the RuvA-RuvB complex plays an important role in the rescue of blocked DNA replication forks via replication fork reversal (RFR). RuvA specifically binds to HJ cruciform DNA, conferring on it an open structure. The RuvB hexamer acts as an ATP-dependent pump, pulling dsDNA into and through the RuvAB complex. HJ branch migration allows RuvC to scan DNA until it finds its consensus sequence, where it cleaves and resolves the cruciform DNA.</text>
</comment>
<dbReference type="GO" id="GO:0048476">
    <property type="term" value="C:Holliday junction resolvase complex"/>
    <property type="evidence" value="ECO:0007669"/>
    <property type="project" value="UniProtKB-UniRule"/>
</dbReference>
<feature type="domain" description="Helix-hairpin-helix DNA-binding motif class 1" evidence="7">
    <location>
        <begin position="72"/>
        <end position="91"/>
    </location>
</feature>
<dbReference type="HAMAP" id="MF_00031">
    <property type="entry name" value="DNA_HJ_migration_RuvA"/>
    <property type="match status" value="1"/>
</dbReference>